<protein>
    <submittedName>
        <fullName evidence="2">Uncharacterized protein</fullName>
    </submittedName>
</protein>
<keyword evidence="3" id="KW-1185">Reference proteome</keyword>
<name>A0A140LEJ2_9FIRM</name>
<comment type="caution">
    <text evidence="2">The sequence shown here is derived from an EMBL/GenBank/DDBJ whole genome shotgun (WGS) entry which is preliminary data.</text>
</comment>
<evidence type="ECO:0000256" key="1">
    <source>
        <dbReference type="SAM" id="Coils"/>
    </source>
</evidence>
<proteinExistence type="predicted"/>
<organism evidence="2 3">
    <name type="scientific">Thermotalea metallivorans</name>
    <dbReference type="NCBI Taxonomy" id="520762"/>
    <lineage>
        <taxon>Bacteria</taxon>
        <taxon>Bacillati</taxon>
        <taxon>Bacillota</taxon>
        <taxon>Clostridia</taxon>
        <taxon>Peptostreptococcales</taxon>
        <taxon>Thermotaleaceae</taxon>
        <taxon>Thermotalea</taxon>
    </lineage>
</organism>
<evidence type="ECO:0000313" key="2">
    <source>
        <dbReference type="EMBL" id="KXG78967.1"/>
    </source>
</evidence>
<reference evidence="2 3" key="1">
    <citation type="submission" date="2015-12" db="EMBL/GenBank/DDBJ databases">
        <title>Draft genome sequence of the thermoanaerobe Thermotalea metallivorans, an isolate from the runoff channel of the Great Artesian Basin, Australia.</title>
        <authorList>
            <person name="Patel B.K."/>
        </authorList>
    </citation>
    <scope>NUCLEOTIDE SEQUENCE [LARGE SCALE GENOMIC DNA]</scope>
    <source>
        <strain evidence="2 3">B2-1</strain>
    </source>
</reference>
<accession>A0A140LEJ2</accession>
<evidence type="ECO:0000313" key="3">
    <source>
        <dbReference type="Proteomes" id="UP000070456"/>
    </source>
</evidence>
<sequence>MGGIDKNKLQGLMRMMGGMNINPEQLKMLEEMSNQYAGKSEEEIMEELSQLHMRLGKDGEKYRKQMEALTQIKDFLNEEQQQKLDRIMNFLNTAEKEE</sequence>
<gene>
    <name evidence="2" type="ORF">AN619_01270</name>
</gene>
<dbReference type="RefSeq" id="WP_068554043.1">
    <property type="nucleotide sequence ID" value="NZ_LOEE01000003.1"/>
</dbReference>
<keyword evidence="1" id="KW-0175">Coiled coil</keyword>
<dbReference type="OrthoDB" id="1955093at2"/>
<dbReference type="EMBL" id="LOEE01000003">
    <property type="protein sequence ID" value="KXG78967.1"/>
    <property type="molecule type" value="Genomic_DNA"/>
</dbReference>
<dbReference type="AlphaFoldDB" id="A0A140LEJ2"/>
<feature type="coiled-coil region" evidence="1">
    <location>
        <begin position="59"/>
        <end position="97"/>
    </location>
</feature>
<dbReference type="Proteomes" id="UP000070456">
    <property type="component" value="Unassembled WGS sequence"/>
</dbReference>